<dbReference type="InterPro" id="IPR027417">
    <property type="entry name" value="P-loop_NTPase"/>
</dbReference>
<organism evidence="3 4">
    <name type="scientific">Weissella confusa</name>
    <name type="common">Lactobacillus confusus</name>
    <dbReference type="NCBI Taxonomy" id="1583"/>
    <lineage>
        <taxon>Bacteria</taxon>
        <taxon>Bacillati</taxon>
        <taxon>Bacillota</taxon>
        <taxon>Bacilli</taxon>
        <taxon>Lactobacillales</taxon>
        <taxon>Lactobacillaceae</taxon>
        <taxon>Weissella</taxon>
    </lineage>
</organism>
<feature type="coiled-coil region" evidence="1">
    <location>
        <begin position="90"/>
        <end position="139"/>
    </location>
</feature>
<accession>A0A923NHR5</accession>
<feature type="domain" description="Protein CR006 P-loop" evidence="2">
    <location>
        <begin position="22"/>
        <end position="721"/>
    </location>
</feature>
<dbReference type="InterPro" id="IPR026866">
    <property type="entry name" value="CR006_AAA"/>
</dbReference>
<comment type="caution">
    <text evidence="3">The sequence shown here is derived from an EMBL/GenBank/DDBJ whole genome shotgun (WGS) entry which is preliminary data.</text>
</comment>
<dbReference type="EMBL" id="JACSZT010000008">
    <property type="protein sequence ID" value="MBC6499211.1"/>
    <property type="molecule type" value="Genomic_DNA"/>
</dbReference>
<proteinExistence type="predicted"/>
<keyword evidence="1" id="KW-0175">Coiled coil</keyword>
<reference evidence="3" key="1">
    <citation type="submission" date="2020-08" db="EMBL/GenBank/DDBJ databases">
        <title>Complete genome sequence of Weissella confusa strain FS54 provides insights into metabolic potential.</title>
        <authorList>
            <person name="Fhoula I."/>
            <person name="Najjari A."/>
            <person name="Lekired A."/>
            <person name="Bessrour-Aouam N."/>
            <person name="Jaballah S."/>
            <person name="Klibi N."/>
            <person name="Ouzari H.-I."/>
        </authorList>
    </citation>
    <scope>NUCLEOTIDE SEQUENCE</scope>
    <source>
        <strain evidence="3">FS54</strain>
    </source>
</reference>
<name>A0A923NHR5_WEICO</name>
<evidence type="ECO:0000259" key="2">
    <source>
        <dbReference type="Pfam" id="PF13166"/>
    </source>
</evidence>
<evidence type="ECO:0000256" key="1">
    <source>
        <dbReference type="SAM" id="Coils"/>
    </source>
</evidence>
<dbReference type="AlphaFoldDB" id="A0A923NHR5"/>
<dbReference type="SUPFAM" id="SSF52540">
    <property type="entry name" value="P-loop containing nucleoside triphosphate hydrolases"/>
    <property type="match status" value="1"/>
</dbReference>
<gene>
    <name evidence="3" type="ORF">H7R52_11115</name>
</gene>
<sequence>MTEITIDLKEQHFEDGIRIFKDDQVLLNNKNFIFARNGSGKSTFSKLIADKYSEDFDVRLFAGFDELLGENTRLDAFALAVDAGSNEKLILEKEKQREAKNVELQAYQKDLGIGADVEEENLQTRLTAANTNVEVLENQLTKNYRTAASQIKRMTDPQIAKTSYDINNFQGEIDNAKKLSDDDINIYKQTIKSDPKNANIITWTNIDLAMQLENVNEIITSAVHQRVEIPRLKDDPKKTQFAKEGLEIHNHIDGEICAFCGNPISPETFFDLQNFFSSDEIAVLQQNIEDEEKRISDFLIKLSKLNFEKNVFYPEFSKQAEEQRRLLEKQVLDISKFFETLLTALESKKTGLFSAQDTLKLELPDDLDLSTYNKLVVENTKYGQQLANKQQEARDFLRLNEVAKKLEEFGYSELKAKLHAAEDVKGSVKKIFEAQKNQMLHLQSEIDKIDKEIEDLEPKAEEQAVNNINLKLKSVVSWQIAYADSSESGYYRIEQQNDAGSVSYRGVGELSTGEKNIIAFLYFMERLAVKDSTPRTKIIIFDDPMNSNDATMQYLIITELQKLYGQKKPYSRDTFDPSKDYFVLLTHNVHFYLNVPPMGNYEDNKGRTKYDKNNFYFIQGGKFVKITSSKQDLKNSYDSLWSELKALQEHGFSNSMLNSMRRIIQTYLEFTGTEQDTFYQNNAQYLKLFNVNSHSATDDVSTQAFSETPAELVALFKGIFEDNGVVDHFNAHWKD</sequence>
<dbReference type="Proteomes" id="UP000650485">
    <property type="component" value="Unassembled WGS sequence"/>
</dbReference>
<evidence type="ECO:0000313" key="4">
    <source>
        <dbReference type="Proteomes" id="UP000650485"/>
    </source>
</evidence>
<evidence type="ECO:0000313" key="3">
    <source>
        <dbReference type="EMBL" id="MBC6499211.1"/>
    </source>
</evidence>
<dbReference type="Gene3D" id="3.40.50.300">
    <property type="entry name" value="P-loop containing nucleotide triphosphate hydrolases"/>
    <property type="match status" value="1"/>
</dbReference>
<protein>
    <submittedName>
        <fullName evidence="3">AAA family ATPase</fullName>
    </submittedName>
</protein>
<dbReference type="Pfam" id="PF13166">
    <property type="entry name" value="AAA_13"/>
    <property type="match status" value="1"/>
</dbReference>